<organism evidence="1 2">
    <name type="scientific">Candidatus Limosilactobacillus merdipullorum</name>
    <dbReference type="NCBI Taxonomy" id="2838653"/>
    <lineage>
        <taxon>Bacteria</taxon>
        <taxon>Bacillati</taxon>
        <taxon>Bacillota</taxon>
        <taxon>Bacilli</taxon>
        <taxon>Lactobacillales</taxon>
        <taxon>Lactobacillaceae</taxon>
        <taxon>Limosilactobacillus</taxon>
    </lineage>
</organism>
<reference evidence="1" key="2">
    <citation type="submission" date="2021-04" db="EMBL/GenBank/DDBJ databases">
        <authorList>
            <person name="Gilroy R."/>
        </authorList>
    </citation>
    <scope>NUCLEOTIDE SEQUENCE</scope>
    <source>
        <strain evidence="1">ChiHejej3B27-2180</strain>
    </source>
</reference>
<dbReference type="Proteomes" id="UP000886878">
    <property type="component" value="Unassembled WGS sequence"/>
</dbReference>
<sequence length="74" mass="8557">MSKREKNIEVNVKDIERGGQPVQQVFIRGRLIGEVVTNGQRFKAVMLNDNSEFGVRSQEEGLETVLQQFHLHQY</sequence>
<dbReference type="Pfam" id="PF11184">
    <property type="entry name" value="DUF2969"/>
    <property type="match status" value="1"/>
</dbReference>
<proteinExistence type="predicted"/>
<comment type="caution">
    <text evidence="1">The sequence shown here is derived from an EMBL/GenBank/DDBJ whole genome shotgun (WGS) entry which is preliminary data.</text>
</comment>
<dbReference type="AlphaFoldDB" id="A0A9D1QQF8"/>
<dbReference type="InterPro" id="IPR021351">
    <property type="entry name" value="DUF2969"/>
</dbReference>
<evidence type="ECO:0000313" key="2">
    <source>
        <dbReference type="Proteomes" id="UP000886878"/>
    </source>
</evidence>
<accession>A0A9D1QQF8</accession>
<gene>
    <name evidence="1" type="ORF">H9876_05840</name>
</gene>
<dbReference type="EMBL" id="DXGK01000124">
    <property type="protein sequence ID" value="HIW70868.1"/>
    <property type="molecule type" value="Genomic_DNA"/>
</dbReference>
<protein>
    <submittedName>
        <fullName evidence="1">DUF2969 domain-containing protein</fullName>
    </submittedName>
</protein>
<reference evidence="1" key="1">
    <citation type="journal article" date="2021" name="PeerJ">
        <title>Extensive microbial diversity within the chicken gut microbiome revealed by metagenomics and culture.</title>
        <authorList>
            <person name="Gilroy R."/>
            <person name="Ravi A."/>
            <person name="Getino M."/>
            <person name="Pursley I."/>
            <person name="Horton D.L."/>
            <person name="Alikhan N.F."/>
            <person name="Baker D."/>
            <person name="Gharbi K."/>
            <person name="Hall N."/>
            <person name="Watson M."/>
            <person name="Adriaenssens E.M."/>
            <person name="Foster-Nyarko E."/>
            <person name="Jarju S."/>
            <person name="Secka A."/>
            <person name="Antonio M."/>
            <person name="Oren A."/>
            <person name="Chaudhuri R.R."/>
            <person name="La Ragione R."/>
            <person name="Hildebrand F."/>
            <person name="Pallen M.J."/>
        </authorList>
    </citation>
    <scope>NUCLEOTIDE SEQUENCE</scope>
    <source>
        <strain evidence="1">ChiHejej3B27-2180</strain>
    </source>
</reference>
<name>A0A9D1QQF8_9LACO</name>
<evidence type="ECO:0000313" key="1">
    <source>
        <dbReference type="EMBL" id="HIW70868.1"/>
    </source>
</evidence>